<dbReference type="EC" id="6.1.1.19" evidence="6"/>
<dbReference type="Gene3D" id="1.10.730.10">
    <property type="entry name" value="Isoleucyl-tRNA Synthetase, Domain 1"/>
    <property type="match status" value="1"/>
</dbReference>
<feature type="compositionally biased region" description="Pro residues" evidence="4">
    <location>
        <begin position="164"/>
        <end position="174"/>
    </location>
</feature>
<evidence type="ECO:0000256" key="3">
    <source>
        <dbReference type="ARBA" id="ARBA00022840"/>
    </source>
</evidence>
<evidence type="ECO:0000313" key="7">
    <source>
        <dbReference type="Proteomes" id="UP000572635"/>
    </source>
</evidence>
<dbReference type="Pfam" id="PF05746">
    <property type="entry name" value="DALR_1"/>
    <property type="match status" value="1"/>
</dbReference>
<organism evidence="6 7">
    <name type="scientific">Nocardiopsis composta</name>
    <dbReference type="NCBI Taxonomy" id="157465"/>
    <lineage>
        <taxon>Bacteria</taxon>
        <taxon>Bacillati</taxon>
        <taxon>Actinomycetota</taxon>
        <taxon>Actinomycetes</taxon>
        <taxon>Streptosporangiales</taxon>
        <taxon>Nocardiopsidaceae</taxon>
        <taxon>Nocardiopsis</taxon>
    </lineage>
</organism>
<feature type="compositionally biased region" description="Basic and acidic residues" evidence="4">
    <location>
        <begin position="175"/>
        <end position="184"/>
    </location>
</feature>
<reference evidence="6 7" key="1">
    <citation type="submission" date="2020-08" db="EMBL/GenBank/DDBJ databases">
        <title>Sequencing the genomes of 1000 actinobacteria strains.</title>
        <authorList>
            <person name="Klenk H.-P."/>
        </authorList>
    </citation>
    <scope>NUCLEOTIDE SEQUENCE [LARGE SCALE GENOMIC DNA]</scope>
    <source>
        <strain evidence="6 7">DSM 44551</strain>
    </source>
</reference>
<accession>A0A7W8QLM0</accession>
<feature type="domain" description="DALR anticodon binding" evidence="5">
    <location>
        <begin position="251"/>
        <end position="371"/>
    </location>
</feature>
<evidence type="ECO:0000256" key="1">
    <source>
        <dbReference type="ARBA" id="ARBA00022598"/>
    </source>
</evidence>
<evidence type="ECO:0000256" key="4">
    <source>
        <dbReference type="SAM" id="MobiDB-lite"/>
    </source>
</evidence>
<dbReference type="InterPro" id="IPR009080">
    <property type="entry name" value="tRNAsynth_Ia_anticodon-bd"/>
</dbReference>
<protein>
    <submittedName>
        <fullName evidence="6">Arginyl-tRNA synthetase</fullName>
        <ecNumber evidence="6">6.1.1.19</ecNumber>
    </submittedName>
</protein>
<keyword evidence="3" id="KW-0067">ATP-binding</keyword>
<proteinExistence type="predicted"/>
<evidence type="ECO:0000259" key="5">
    <source>
        <dbReference type="SMART" id="SM00836"/>
    </source>
</evidence>
<keyword evidence="1 6" id="KW-0436">Ligase</keyword>
<feature type="region of interest" description="Disordered" evidence="4">
    <location>
        <begin position="156"/>
        <end position="190"/>
    </location>
</feature>
<dbReference type="AlphaFoldDB" id="A0A7W8QLM0"/>
<evidence type="ECO:0000256" key="2">
    <source>
        <dbReference type="ARBA" id="ARBA00022741"/>
    </source>
</evidence>
<dbReference type="GO" id="GO:0005524">
    <property type="term" value="F:ATP binding"/>
    <property type="evidence" value="ECO:0007669"/>
    <property type="project" value="UniProtKB-KW"/>
</dbReference>
<dbReference type="RefSeq" id="WP_184392244.1">
    <property type="nucleotide sequence ID" value="NZ_JACHDB010000001.1"/>
</dbReference>
<dbReference type="GO" id="GO:0004814">
    <property type="term" value="F:arginine-tRNA ligase activity"/>
    <property type="evidence" value="ECO:0007669"/>
    <property type="project" value="UniProtKB-EC"/>
</dbReference>
<name>A0A7W8QLM0_9ACTN</name>
<keyword evidence="7" id="KW-1185">Reference proteome</keyword>
<gene>
    <name evidence="6" type="ORF">HDA36_002802</name>
</gene>
<keyword evidence="6" id="KW-0030">Aminoacyl-tRNA synthetase</keyword>
<comment type="caution">
    <text evidence="6">The sequence shown here is derived from an EMBL/GenBank/DDBJ whole genome shotgun (WGS) entry which is preliminary data.</text>
</comment>
<sequence length="371" mass="37745">MPRAAATPWGIDALLRSAAAEALGAAPDTLPWTDPRRLPGRPVRFASALALRTGAPGGADAAAARIAAALHALPEVAAAEAPGRGLVAVEPRPEALAALVPAAWNGTAYLTGGARRALPAEDEDGWSRSDLAAAPSLGRARALARDDARRRIALAARAAETAPGPRPEPAPPRPAEADWREPCADRPPAGGEAARLLAAVGESAARIAFCRAASERPRPGEVTGPDLPAEPDPAAPGAWARFTWDNPAFAVRYAHAHAVAARGWAEQAERARSGTRPAPGPDWRAPLTGEAAELVGALFDGPGAVSAAGRRGQPHMLVRYLEGLAASYHGWARSSDAVRGPAADAVALCSAASGVLGAGLALLGASAPTRP</sequence>
<dbReference type="GO" id="GO:0006420">
    <property type="term" value="P:arginyl-tRNA aminoacylation"/>
    <property type="evidence" value="ECO:0007669"/>
    <property type="project" value="InterPro"/>
</dbReference>
<keyword evidence="2" id="KW-0547">Nucleotide-binding</keyword>
<dbReference type="Proteomes" id="UP000572635">
    <property type="component" value="Unassembled WGS sequence"/>
</dbReference>
<dbReference type="SMART" id="SM00836">
    <property type="entry name" value="DALR_1"/>
    <property type="match status" value="1"/>
</dbReference>
<dbReference type="InterPro" id="IPR008909">
    <property type="entry name" value="DALR_anticod-bd"/>
</dbReference>
<dbReference type="SUPFAM" id="SSF47323">
    <property type="entry name" value="Anticodon-binding domain of a subclass of class I aminoacyl-tRNA synthetases"/>
    <property type="match status" value="1"/>
</dbReference>
<dbReference type="EMBL" id="JACHDB010000001">
    <property type="protein sequence ID" value="MBB5432718.1"/>
    <property type="molecule type" value="Genomic_DNA"/>
</dbReference>
<evidence type="ECO:0000313" key="6">
    <source>
        <dbReference type="EMBL" id="MBB5432718.1"/>
    </source>
</evidence>